<reference evidence="8" key="1">
    <citation type="journal article" date="2019" name="Int. J. Syst. Evol. Microbiol.">
        <title>The Global Catalogue of Microorganisms (GCM) 10K type strain sequencing project: providing services to taxonomists for standard genome sequencing and annotation.</title>
        <authorList>
            <consortium name="The Broad Institute Genomics Platform"/>
            <consortium name="The Broad Institute Genome Sequencing Center for Infectious Disease"/>
            <person name="Wu L."/>
            <person name="Ma J."/>
        </authorList>
    </citation>
    <scope>NUCLEOTIDE SEQUENCE [LARGE SCALE GENOMIC DNA]</scope>
    <source>
        <strain evidence="8">CGMCC 1.19062</strain>
    </source>
</reference>
<comment type="similarity">
    <text evidence="5">Belongs to the L2HGDH family.</text>
</comment>
<dbReference type="Gene3D" id="3.30.9.10">
    <property type="entry name" value="D-Amino Acid Oxidase, subunit A, domain 2"/>
    <property type="match status" value="1"/>
</dbReference>
<evidence type="ECO:0000256" key="1">
    <source>
        <dbReference type="ARBA" id="ARBA00001974"/>
    </source>
</evidence>
<dbReference type="RefSeq" id="WP_379875423.1">
    <property type="nucleotide sequence ID" value="NZ_JBHUIP010000004.1"/>
</dbReference>
<evidence type="ECO:0000313" key="7">
    <source>
        <dbReference type="EMBL" id="MFD2262462.1"/>
    </source>
</evidence>
<dbReference type="EMBL" id="JBHUIP010000004">
    <property type="protein sequence ID" value="MFD2262462.1"/>
    <property type="molecule type" value="Genomic_DNA"/>
</dbReference>
<evidence type="ECO:0000256" key="5">
    <source>
        <dbReference type="ARBA" id="ARBA00037941"/>
    </source>
</evidence>
<evidence type="ECO:0000256" key="3">
    <source>
        <dbReference type="ARBA" id="ARBA00022827"/>
    </source>
</evidence>
<keyword evidence="8" id="KW-1185">Reference proteome</keyword>
<keyword evidence="3" id="KW-0274">FAD</keyword>
<protein>
    <submittedName>
        <fullName evidence="7">NAD(P)/FAD-dependent oxidoreductase</fullName>
    </submittedName>
</protein>
<comment type="cofactor">
    <cofactor evidence="1">
        <name>FAD</name>
        <dbReference type="ChEBI" id="CHEBI:57692"/>
    </cofactor>
</comment>
<dbReference type="SUPFAM" id="SSF51905">
    <property type="entry name" value="FAD/NAD(P)-binding domain"/>
    <property type="match status" value="1"/>
</dbReference>
<dbReference type="PANTHER" id="PTHR43104">
    <property type="entry name" value="L-2-HYDROXYGLUTARATE DEHYDROGENASE, MITOCHONDRIAL"/>
    <property type="match status" value="1"/>
</dbReference>
<evidence type="ECO:0000259" key="6">
    <source>
        <dbReference type="Pfam" id="PF01266"/>
    </source>
</evidence>
<dbReference type="Gene3D" id="3.50.50.60">
    <property type="entry name" value="FAD/NAD(P)-binding domain"/>
    <property type="match status" value="1"/>
</dbReference>
<organism evidence="7 8">
    <name type="scientific">Lacibacterium aquatile</name>
    <dbReference type="NCBI Taxonomy" id="1168082"/>
    <lineage>
        <taxon>Bacteria</taxon>
        <taxon>Pseudomonadati</taxon>
        <taxon>Pseudomonadota</taxon>
        <taxon>Alphaproteobacteria</taxon>
        <taxon>Rhodospirillales</taxon>
        <taxon>Rhodospirillaceae</taxon>
    </lineage>
</organism>
<evidence type="ECO:0000256" key="4">
    <source>
        <dbReference type="ARBA" id="ARBA00023002"/>
    </source>
</evidence>
<accession>A0ABW5DMY1</accession>
<keyword evidence="2" id="KW-0285">Flavoprotein</keyword>
<proteinExistence type="inferred from homology"/>
<dbReference type="Proteomes" id="UP001597295">
    <property type="component" value="Unassembled WGS sequence"/>
</dbReference>
<comment type="caution">
    <text evidence="7">The sequence shown here is derived from an EMBL/GenBank/DDBJ whole genome shotgun (WGS) entry which is preliminary data.</text>
</comment>
<keyword evidence="4" id="KW-0560">Oxidoreductase</keyword>
<evidence type="ECO:0000313" key="8">
    <source>
        <dbReference type="Proteomes" id="UP001597295"/>
    </source>
</evidence>
<gene>
    <name evidence="7" type="ORF">ACFSM5_06140</name>
</gene>
<sequence length="373" mass="38874">METVDCMVVGAGVVGLAIARELALAGREVLLLEAADGIGTGVSSRNSEVIHAGLYYPAGSLKSRLCIAGRQKLYGYCAERGLPHRRLGKLVVATDESQLAALKALQESARANGAGELTFLTGDEARALEPQLSCVAALLSPNSGIIDSHALMLSLLGDLENAGGILVTGSPVVEGIVTAQGIELAIGGQEPTQVQVRTLIIAAGLESQAVAARIAGMSQESIPPLYMAKGSYFGLTGKAPFSRLIYPMPEANTAGLGTHITLDMNGRGRFGPDVEWVSEIDYRVDPARSAPFYAAIRRYWPGLPDGALFPDYSGIRPKLSGPGQAAVDFCIQGPESHGVPGLVALYGIESPGLTASLALATEIASRPDIRKGV</sequence>
<dbReference type="InterPro" id="IPR036188">
    <property type="entry name" value="FAD/NAD-bd_sf"/>
</dbReference>
<dbReference type="PANTHER" id="PTHR43104:SF4">
    <property type="entry name" value="L-2-HYDROXYGLUTARATE DEHYDROGENASE, MITOCHONDRIAL"/>
    <property type="match status" value="1"/>
</dbReference>
<feature type="domain" description="FAD dependent oxidoreductase" evidence="6">
    <location>
        <begin position="5"/>
        <end position="365"/>
    </location>
</feature>
<name>A0ABW5DMY1_9PROT</name>
<evidence type="ECO:0000256" key="2">
    <source>
        <dbReference type="ARBA" id="ARBA00022630"/>
    </source>
</evidence>
<dbReference type="InterPro" id="IPR006076">
    <property type="entry name" value="FAD-dep_OxRdtase"/>
</dbReference>
<dbReference type="Pfam" id="PF01266">
    <property type="entry name" value="DAO"/>
    <property type="match status" value="1"/>
</dbReference>